<dbReference type="InterPro" id="IPR045857">
    <property type="entry name" value="O16G_dom_2"/>
</dbReference>
<dbReference type="SMART" id="SM00642">
    <property type="entry name" value="Aamy"/>
    <property type="match status" value="1"/>
</dbReference>
<dbReference type="Proteomes" id="UP000623678">
    <property type="component" value="Unassembled WGS sequence"/>
</dbReference>
<dbReference type="GO" id="GO:0009313">
    <property type="term" value="P:oligosaccharide catabolic process"/>
    <property type="evidence" value="ECO:0007669"/>
    <property type="project" value="TreeGrafter"/>
</dbReference>
<dbReference type="EMBL" id="JACRTD010000009">
    <property type="protein sequence ID" value="MBC8586285.1"/>
    <property type="molecule type" value="Genomic_DNA"/>
</dbReference>
<evidence type="ECO:0000313" key="5">
    <source>
        <dbReference type="EMBL" id="MBC8586285.1"/>
    </source>
</evidence>
<dbReference type="Gene3D" id="3.20.20.80">
    <property type="entry name" value="Glycosidases"/>
    <property type="match status" value="1"/>
</dbReference>
<dbReference type="RefSeq" id="WP_262396007.1">
    <property type="nucleotide sequence ID" value="NZ_JACRTD010000009.1"/>
</dbReference>
<dbReference type="CDD" id="cd11333">
    <property type="entry name" value="AmyAc_SI_OligoGlu_DGase"/>
    <property type="match status" value="1"/>
</dbReference>
<dbReference type="SUPFAM" id="SSF51445">
    <property type="entry name" value="(Trans)glycosidases"/>
    <property type="match status" value="1"/>
</dbReference>
<name>A0A926EU23_9FIRM</name>
<dbReference type="AlphaFoldDB" id="A0A926EU23"/>
<proteinExistence type="inferred from homology"/>
<evidence type="ECO:0000256" key="3">
    <source>
        <dbReference type="ARBA" id="ARBA00023295"/>
    </source>
</evidence>
<sequence length="554" mass="65432">MEKAWWKEAEVYQIYPRSFCDQNGDGIGDLPGILTKLDYLKDLGVDVLWLSPVYQSPNDDNGYDISDYKKIMEEFGSLEDWDQLLKQTHARGMRLIMDLVVNHTSDEHPWFIESQKSRDNPYRDYYIWRDSVNGGPPNNWESIFSGSAWQYDPPTDQYYLHLFSKKQPDLNWSNPKVREEIYNLMEFWFARGIDGFRIDVMNMYAKDMSFPNAPVKNDRPFQKGFKYHVNLPKNHEYLHEMYQRVLSRYDCMTVGEASFTSPQEGIKYTDPSRQELNMIIQFEHMGIDTEGEDKYISGAYRPLDLKRALTRWQYALNGKGWNCNYLSNHDQPRQVSRFGDDKNYRYESACMLGALTHTLQGTPFIYQGEELGMTNIKMERFEDFRDVELLNWLRVHSKLPGFDLHKALERANYISRDHARTPMQWTDSENAGFTSGTPWIKLNPNYRQINAREQLQNPHSVLSFYKKLIALRKNSETLIYGEFEDLLPDHEDIYYYKRALNGEEIYIILNLTDKLIKMDPYPPKGKVLLSNYCGKPIWEEGQLHPFEAQIFRKE</sequence>
<organism evidence="5 6">
    <name type="scientific">Youxingia wuxianensis</name>
    <dbReference type="NCBI Taxonomy" id="2763678"/>
    <lineage>
        <taxon>Bacteria</taxon>
        <taxon>Bacillati</taxon>
        <taxon>Bacillota</taxon>
        <taxon>Clostridia</taxon>
        <taxon>Eubacteriales</taxon>
        <taxon>Oscillospiraceae</taxon>
        <taxon>Youxingia</taxon>
    </lineage>
</organism>
<dbReference type="InterPro" id="IPR006047">
    <property type="entry name" value="GH13_cat_dom"/>
</dbReference>
<accession>A0A926EU23</accession>
<dbReference type="FunFam" id="3.20.20.80:FF:000064">
    <property type="entry name" value="Oligo-1,6-glucosidase"/>
    <property type="match status" value="2"/>
</dbReference>
<evidence type="ECO:0000256" key="2">
    <source>
        <dbReference type="ARBA" id="ARBA00022801"/>
    </source>
</evidence>
<dbReference type="Pfam" id="PF00128">
    <property type="entry name" value="Alpha-amylase"/>
    <property type="match status" value="1"/>
</dbReference>
<dbReference type="NCBIfam" id="NF008183">
    <property type="entry name" value="PRK10933.1"/>
    <property type="match status" value="1"/>
</dbReference>
<feature type="domain" description="Glycosyl hydrolase family 13 catalytic" evidence="4">
    <location>
        <begin position="13"/>
        <end position="420"/>
    </location>
</feature>
<evidence type="ECO:0000259" key="4">
    <source>
        <dbReference type="SMART" id="SM00642"/>
    </source>
</evidence>
<comment type="caution">
    <text evidence="5">The sequence shown here is derived from an EMBL/GenBank/DDBJ whole genome shotgun (WGS) entry which is preliminary data.</text>
</comment>
<keyword evidence="2" id="KW-0378">Hydrolase</keyword>
<dbReference type="FunFam" id="3.90.400.10:FF:000002">
    <property type="entry name" value="Sucrose isomerase"/>
    <property type="match status" value="1"/>
</dbReference>
<dbReference type="Gene3D" id="2.60.40.1180">
    <property type="entry name" value="Golgi alpha-mannosidase II"/>
    <property type="match status" value="1"/>
</dbReference>
<evidence type="ECO:0000313" key="6">
    <source>
        <dbReference type="Proteomes" id="UP000623678"/>
    </source>
</evidence>
<dbReference type="SUPFAM" id="SSF51011">
    <property type="entry name" value="Glycosyl hydrolase domain"/>
    <property type="match status" value="1"/>
</dbReference>
<comment type="similarity">
    <text evidence="1">Belongs to the glycosyl hydrolase 13 family.</text>
</comment>
<keyword evidence="3" id="KW-0326">Glycosidase</keyword>
<dbReference type="InterPro" id="IPR017853">
    <property type="entry name" value="GH"/>
</dbReference>
<evidence type="ECO:0000256" key="1">
    <source>
        <dbReference type="ARBA" id="ARBA00008061"/>
    </source>
</evidence>
<dbReference type="PANTHER" id="PTHR10357:SF184">
    <property type="entry name" value="OLIGO-1,6-GLUCOSIDASE 1"/>
    <property type="match status" value="1"/>
</dbReference>
<reference evidence="5" key="1">
    <citation type="submission" date="2020-08" db="EMBL/GenBank/DDBJ databases">
        <title>Genome public.</title>
        <authorList>
            <person name="Liu C."/>
            <person name="Sun Q."/>
        </authorList>
    </citation>
    <scope>NUCLEOTIDE SEQUENCE</scope>
    <source>
        <strain evidence="5">NSJ-64</strain>
    </source>
</reference>
<keyword evidence="6" id="KW-1185">Reference proteome</keyword>
<dbReference type="InterPro" id="IPR013780">
    <property type="entry name" value="Glyco_hydro_b"/>
</dbReference>
<gene>
    <name evidence="5" type="ORF">H8705_11910</name>
</gene>
<protein>
    <submittedName>
        <fullName evidence="5">Alpha-glucosidase</fullName>
    </submittedName>
</protein>
<dbReference type="GO" id="GO:0004556">
    <property type="term" value="F:alpha-amylase activity"/>
    <property type="evidence" value="ECO:0007669"/>
    <property type="project" value="TreeGrafter"/>
</dbReference>
<dbReference type="PANTHER" id="PTHR10357">
    <property type="entry name" value="ALPHA-AMYLASE FAMILY MEMBER"/>
    <property type="match status" value="1"/>
</dbReference>
<dbReference type="Gene3D" id="3.90.400.10">
    <property type="entry name" value="Oligo-1,6-glucosidase, Domain 2"/>
    <property type="match status" value="1"/>
</dbReference>